<comment type="caution">
    <text evidence="1">The sequence shown here is derived from an EMBL/GenBank/DDBJ whole genome shotgun (WGS) entry which is preliminary data.</text>
</comment>
<gene>
    <name evidence="1" type="ORF">BAUR9175_03183</name>
</gene>
<proteinExistence type="predicted"/>
<dbReference type="Proteomes" id="UP000234525">
    <property type="component" value="Unassembled WGS sequence"/>
</dbReference>
<sequence length="84" mass="8840">MVMPKSVLVRILYIALAAIGAILLIVCLGATVWAATAEDGWVTINAFMIASWVLSSPFILGAIAWSIILFVGGNTNKQASSMEG</sequence>
<dbReference type="RefSeq" id="WP_101584439.1">
    <property type="nucleotide sequence ID" value="NZ_BJME01000045.1"/>
</dbReference>
<dbReference type="AlphaFoldDB" id="A0A2H1K6B0"/>
<protein>
    <submittedName>
        <fullName evidence="1">Uncharacterized protein</fullName>
    </submittedName>
</protein>
<evidence type="ECO:0000313" key="2">
    <source>
        <dbReference type="Proteomes" id="UP000234525"/>
    </source>
</evidence>
<name>A0A2H1K6B0_BREAU</name>
<dbReference type="EMBL" id="FXZB01000025">
    <property type="protein sequence ID" value="SMX95335.1"/>
    <property type="molecule type" value="Genomic_DNA"/>
</dbReference>
<reference evidence="1" key="1">
    <citation type="submission" date="2017-03" db="EMBL/GenBank/DDBJ databases">
        <authorList>
            <person name="Monnet C."/>
        </authorList>
    </citation>
    <scope>NUCLEOTIDE SEQUENCE [LARGE SCALE GENOMIC DNA]</scope>
    <source>
        <strain evidence="1">ATCC 9175</strain>
    </source>
</reference>
<evidence type="ECO:0000313" key="1">
    <source>
        <dbReference type="EMBL" id="SMX95335.1"/>
    </source>
</evidence>
<keyword evidence="2" id="KW-1185">Reference proteome</keyword>
<accession>A0A2H1K6B0</accession>
<organism evidence="1 2">
    <name type="scientific">Brevibacterium aurantiacum</name>
    <dbReference type="NCBI Taxonomy" id="273384"/>
    <lineage>
        <taxon>Bacteria</taxon>
        <taxon>Bacillati</taxon>
        <taxon>Actinomycetota</taxon>
        <taxon>Actinomycetes</taxon>
        <taxon>Micrococcales</taxon>
        <taxon>Brevibacteriaceae</taxon>
        <taxon>Brevibacterium</taxon>
    </lineage>
</organism>